<proteinExistence type="predicted"/>
<evidence type="ECO:0000313" key="1">
    <source>
        <dbReference type="EMBL" id="GBN64839.1"/>
    </source>
</evidence>
<reference evidence="1 2" key="1">
    <citation type="journal article" date="2019" name="Sci. Rep.">
        <title>Orb-weaving spider Araneus ventricosus genome elucidates the spidroin gene catalogue.</title>
        <authorList>
            <person name="Kono N."/>
            <person name="Nakamura H."/>
            <person name="Ohtoshi R."/>
            <person name="Moran D.A.P."/>
            <person name="Shinohara A."/>
            <person name="Yoshida Y."/>
            <person name="Fujiwara M."/>
            <person name="Mori M."/>
            <person name="Tomita M."/>
            <person name="Arakawa K."/>
        </authorList>
    </citation>
    <scope>NUCLEOTIDE SEQUENCE [LARGE SCALE GENOMIC DNA]</scope>
</reference>
<protein>
    <submittedName>
        <fullName evidence="1">Uncharacterized protein</fullName>
    </submittedName>
</protein>
<gene>
    <name evidence="1" type="ORF">AVEN_153358_1</name>
</gene>
<accession>A0A4Y2QNR2</accession>
<keyword evidence="2" id="KW-1185">Reference proteome</keyword>
<sequence>MGLKEATIRANQGNEITEIWTDSLWRVMAVLDPHTPHQFVRDIQSLLTQNRNILVRWIKAHDCYLVELSPTGGTTSTWIKSRRISKRGDCAPVILRASYGRGRAVAVDGHYGSGLNTGATAATVSQLHRLLHVK</sequence>
<organism evidence="1 2">
    <name type="scientific">Araneus ventricosus</name>
    <name type="common">Orbweaver spider</name>
    <name type="synonym">Epeira ventricosa</name>
    <dbReference type="NCBI Taxonomy" id="182803"/>
    <lineage>
        <taxon>Eukaryota</taxon>
        <taxon>Metazoa</taxon>
        <taxon>Ecdysozoa</taxon>
        <taxon>Arthropoda</taxon>
        <taxon>Chelicerata</taxon>
        <taxon>Arachnida</taxon>
        <taxon>Araneae</taxon>
        <taxon>Araneomorphae</taxon>
        <taxon>Entelegynae</taxon>
        <taxon>Araneoidea</taxon>
        <taxon>Araneidae</taxon>
        <taxon>Araneus</taxon>
    </lineage>
</organism>
<evidence type="ECO:0000313" key="2">
    <source>
        <dbReference type="Proteomes" id="UP000499080"/>
    </source>
</evidence>
<dbReference type="AlphaFoldDB" id="A0A4Y2QNR2"/>
<comment type="caution">
    <text evidence="1">The sequence shown here is derived from an EMBL/GenBank/DDBJ whole genome shotgun (WGS) entry which is preliminary data.</text>
</comment>
<name>A0A4Y2QNR2_ARAVE</name>
<dbReference type="Proteomes" id="UP000499080">
    <property type="component" value="Unassembled WGS sequence"/>
</dbReference>
<dbReference type="EMBL" id="BGPR01014351">
    <property type="protein sequence ID" value="GBN64839.1"/>
    <property type="molecule type" value="Genomic_DNA"/>
</dbReference>
<dbReference type="OrthoDB" id="5077812at2759"/>